<accession>A0A9D1W925</accession>
<dbReference type="Pfam" id="PF01433">
    <property type="entry name" value="Peptidase_M1"/>
    <property type="match status" value="1"/>
</dbReference>
<dbReference type="Gene3D" id="1.10.390.10">
    <property type="entry name" value="Neutral Protease Domain 2"/>
    <property type="match status" value="1"/>
</dbReference>
<dbReference type="SUPFAM" id="SSF55486">
    <property type="entry name" value="Metalloproteases ('zincins'), catalytic domain"/>
    <property type="match status" value="1"/>
</dbReference>
<name>A0A9D1W925_9SPHI</name>
<keyword evidence="2" id="KW-0479">Metal-binding</keyword>
<feature type="signal peptide" evidence="3">
    <location>
        <begin position="1"/>
        <end position="20"/>
    </location>
</feature>
<comment type="cofactor">
    <cofactor evidence="2">
        <name>Zn(2+)</name>
        <dbReference type="ChEBI" id="CHEBI:29105"/>
    </cofactor>
    <text evidence="2">Binds 1 zinc ion per subunit.</text>
</comment>
<reference evidence="5" key="1">
    <citation type="journal article" date="2021" name="PeerJ">
        <title>Extensive microbial diversity within the chicken gut microbiome revealed by metagenomics and culture.</title>
        <authorList>
            <person name="Gilroy R."/>
            <person name="Ravi A."/>
            <person name="Getino M."/>
            <person name="Pursley I."/>
            <person name="Horton D.L."/>
            <person name="Alikhan N.F."/>
            <person name="Baker D."/>
            <person name="Gharbi K."/>
            <person name="Hall N."/>
            <person name="Watson M."/>
            <person name="Adriaenssens E.M."/>
            <person name="Foster-Nyarko E."/>
            <person name="Jarju S."/>
            <person name="Secka A."/>
            <person name="Antonio M."/>
            <person name="Oren A."/>
            <person name="Chaudhuri R.R."/>
            <person name="La Ragione R."/>
            <person name="Hildebrand F."/>
            <person name="Pallen M.J."/>
        </authorList>
    </citation>
    <scope>NUCLEOTIDE SEQUENCE</scope>
    <source>
        <strain evidence="5">1719</strain>
    </source>
</reference>
<dbReference type="PANTHER" id="PTHR45726:SF3">
    <property type="entry name" value="LEUKOTRIENE A-4 HYDROLASE"/>
    <property type="match status" value="1"/>
</dbReference>
<dbReference type="Proteomes" id="UP000824156">
    <property type="component" value="Unassembled WGS sequence"/>
</dbReference>
<evidence type="ECO:0000256" key="1">
    <source>
        <dbReference type="PIRSR" id="PIRSR634015-1"/>
    </source>
</evidence>
<gene>
    <name evidence="5" type="ORF">H9853_07730</name>
</gene>
<dbReference type="PANTHER" id="PTHR45726">
    <property type="entry name" value="LEUKOTRIENE A-4 HYDROLASE"/>
    <property type="match status" value="1"/>
</dbReference>
<evidence type="ECO:0000313" key="6">
    <source>
        <dbReference type="Proteomes" id="UP000824156"/>
    </source>
</evidence>
<feature type="active site" description="Proton acceptor" evidence="1">
    <location>
        <position position="364"/>
    </location>
</feature>
<feature type="domain" description="Peptidase M1 membrane alanine aminopeptidase" evidence="4">
    <location>
        <begin position="307"/>
        <end position="504"/>
    </location>
</feature>
<feature type="active site" description="Proton donor" evidence="1">
    <location>
        <position position="449"/>
    </location>
</feature>
<proteinExistence type="predicted"/>
<dbReference type="AlphaFoldDB" id="A0A9D1W925"/>
<dbReference type="GO" id="GO:0008237">
    <property type="term" value="F:metallopeptidase activity"/>
    <property type="evidence" value="ECO:0007669"/>
    <property type="project" value="InterPro"/>
</dbReference>
<dbReference type="InterPro" id="IPR027268">
    <property type="entry name" value="Peptidase_M4/M1_CTD_sf"/>
</dbReference>
<evidence type="ECO:0000259" key="4">
    <source>
        <dbReference type="Pfam" id="PF01433"/>
    </source>
</evidence>
<dbReference type="InterPro" id="IPR014782">
    <property type="entry name" value="Peptidase_M1_dom"/>
</dbReference>
<feature type="chain" id="PRO_5039572231" evidence="3">
    <location>
        <begin position="21"/>
        <end position="621"/>
    </location>
</feature>
<feature type="binding site" evidence="2">
    <location>
        <position position="367"/>
    </location>
    <ligand>
        <name>Zn(2+)</name>
        <dbReference type="ChEBI" id="CHEBI:29105"/>
        <note>catalytic</note>
    </ligand>
</feature>
<protein>
    <submittedName>
        <fullName evidence="5">M1 family metallopeptidase</fullName>
    </submittedName>
</protein>
<dbReference type="InterPro" id="IPR034015">
    <property type="entry name" value="M1_LTA4H"/>
</dbReference>
<dbReference type="CDD" id="cd09604">
    <property type="entry name" value="M1_APN_like"/>
    <property type="match status" value="1"/>
</dbReference>
<organism evidence="5 6">
    <name type="scientific">Candidatus Sphingobacterium stercoripullorum</name>
    <dbReference type="NCBI Taxonomy" id="2838759"/>
    <lineage>
        <taxon>Bacteria</taxon>
        <taxon>Pseudomonadati</taxon>
        <taxon>Bacteroidota</taxon>
        <taxon>Sphingobacteriia</taxon>
        <taxon>Sphingobacteriales</taxon>
        <taxon>Sphingobacteriaceae</taxon>
        <taxon>Sphingobacterium</taxon>
    </lineage>
</organism>
<reference evidence="5" key="2">
    <citation type="submission" date="2021-04" db="EMBL/GenBank/DDBJ databases">
        <authorList>
            <person name="Gilroy R."/>
        </authorList>
    </citation>
    <scope>NUCLEOTIDE SEQUENCE</scope>
    <source>
        <strain evidence="5">1719</strain>
    </source>
</reference>
<evidence type="ECO:0000256" key="3">
    <source>
        <dbReference type="SAM" id="SignalP"/>
    </source>
</evidence>
<keyword evidence="2" id="KW-0862">Zinc</keyword>
<evidence type="ECO:0000256" key="2">
    <source>
        <dbReference type="PIRSR" id="PIRSR634015-3"/>
    </source>
</evidence>
<dbReference type="GO" id="GO:0008270">
    <property type="term" value="F:zinc ion binding"/>
    <property type="evidence" value="ECO:0007669"/>
    <property type="project" value="InterPro"/>
</dbReference>
<feature type="binding site" evidence="2">
    <location>
        <position position="363"/>
    </location>
    <ligand>
        <name>Zn(2+)</name>
        <dbReference type="ChEBI" id="CHEBI:29105"/>
        <note>catalytic</note>
    </ligand>
</feature>
<feature type="binding site" evidence="2">
    <location>
        <position position="386"/>
    </location>
    <ligand>
        <name>Zn(2+)</name>
        <dbReference type="ChEBI" id="CHEBI:29105"/>
        <note>catalytic</note>
    </ligand>
</feature>
<evidence type="ECO:0000313" key="5">
    <source>
        <dbReference type="EMBL" id="HIX54899.1"/>
    </source>
</evidence>
<keyword evidence="3" id="KW-0732">Signal</keyword>
<dbReference type="EMBL" id="DXEZ01000215">
    <property type="protein sequence ID" value="HIX54899.1"/>
    <property type="molecule type" value="Genomic_DNA"/>
</dbReference>
<sequence length="621" mass="72672">MRKLLLPFIFFLLISFSSKAQNSDYWQQHVDYDMEIHMQEQSYRYNGEMEITYHNNSPENLDKIYFHLYFNAFQPGSMMDHRLATISDPDTRMMENLGTEENPKLKSRIALLKENEIGYQKIKTLTFNGEPVKYRVSGTILEVELPSVLKAKEKGTIKMDWEAQIPEQIRRSGRNSKDGIEFSMTQWYPKIAHFDTQGWHLDEYVAREFVAPFGNYDIKIHIAPRYIVGASGVLQNPLEVNGYSAEAKPRLERGKSVWHFKAENILDFAWAADDNFIVDSTKTKNNTTIYAVYQNRDPGFNGNWEKALNYAKEFFEYSDEHFGAYPWPTYSIIQGGDGGMEYGTATLVTGGRSLESLVNVIFHEVAHSWYQQMFGINETYEEWFDEGFTSYMETLGMQVVFEKKDQLPSNPSQEAYDSYFKLVKSNMEEPASLLADYYDTNYAYSNQAYRKGQVLAVQLGYIIGDENLRKTFLEFYNKWKFKHPNANDFKRVAEKISGINLKWYFNLMINTTRYIDYGIEKINGNDFLIKNNSNFAMPIDLLVEYTDGEKELFYIPLREMRGQKPEENLIEYKGVKRTLLEDWFWTKPTYSISFQKPVKKITIDPTKRLADINSEDNQWVQ</sequence>
<comment type="caution">
    <text evidence="5">The sequence shown here is derived from an EMBL/GenBank/DDBJ whole genome shotgun (WGS) entry which is preliminary data.</text>
</comment>